<reference evidence="7 8" key="1">
    <citation type="submission" date="2024-04" db="EMBL/GenBank/DDBJ databases">
        <title>Human intestinal bacterial collection.</title>
        <authorList>
            <person name="Pauvert C."/>
            <person name="Hitch T.C.A."/>
            <person name="Clavel T."/>
        </authorList>
    </citation>
    <scope>NUCLEOTIDE SEQUENCE [LARGE SCALE GENOMIC DNA]</scope>
    <source>
        <strain evidence="7 8">CLA-AA-H197</strain>
    </source>
</reference>
<evidence type="ECO:0000256" key="3">
    <source>
        <dbReference type="ARBA" id="ARBA00022679"/>
    </source>
</evidence>
<name>A0ABV1IH32_9ACTN</name>
<keyword evidence="8" id="KW-1185">Reference proteome</keyword>
<keyword evidence="4" id="KW-0949">S-adenosyl-L-methionine</keyword>
<accession>A0ABV1IH32</accession>
<organism evidence="7 8">
    <name type="scientific">Paratractidigestivibacter faecalis</name>
    <dbReference type="NCBI Taxonomy" id="2292441"/>
    <lineage>
        <taxon>Bacteria</taxon>
        <taxon>Bacillati</taxon>
        <taxon>Actinomycetota</taxon>
        <taxon>Coriobacteriia</taxon>
        <taxon>Coriobacteriales</taxon>
        <taxon>Atopobiaceae</taxon>
        <taxon>Paratractidigestivibacter</taxon>
    </lineage>
</organism>
<evidence type="ECO:0000259" key="6">
    <source>
        <dbReference type="Pfam" id="PF07669"/>
    </source>
</evidence>
<dbReference type="EMBL" id="JBBNGS010000014">
    <property type="protein sequence ID" value="MEQ2638217.1"/>
    <property type="molecule type" value="Genomic_DNA"/>
</dbReference>
<comment type="catalytic activity">
    <reaction evidence="5">
        <text>a 2'-deoxyadenosine in DNA + S-adenosyl-L-methionine = an N(6)-methyl-2'-deoxyadenosine in DNA + S-adenosyl-L-homocysteine + H(+)</text>
        <dbReference type="Rhea" id="RHEA:15197"/>
        <dbReference type="Rhea" id="RHEA-COMP:12418"/>
        <dbReference type="Rhea" id="RHEA-COMP:12419"/>
        <dbReference type="ChEBI" id="CHEBI:15378"/>
        <dbReference type="ChEBI" id="CHEBI:57856"/>
        <dbReference type="ChEBI" id="CHEBI:59789"/>
        <dbReference type="ChEBI" id="CHEBI:90615"/>
        <dbReference type="ChEBI" id="CHEBI:90616"/>
        <dbReference type="EC" id="2.1.1.72"/>
    </reaction>
</comment>
<evidence type="ECO:0000313" key="7">
    <source>
        <dbReference type="EMBL" id="MEQ2638217.1"/>
    </source>
</evidence>
<evidence type="ECO:0000313" key="8">
    <source>
        <dbReference type="Proteomes" id="UP001478817"/>
    </source>
</evidence>
<dbReference type="Pfam" id="PF07669">
    <property type="entry name" value="Eco57I"/>
    <property type="match status" value="1"/>
</dbReference>
<dbReference type="InterPro" id="IPR011639">
    <property type="entry name" value="MethylTrfase_TaqI-like_dom"/>
</dbReference>
<keyword evidence="3" id="KW-0808">Transferase</keyword>
<dbReference type="PANTHER" id="PTHR33841:SF1">
    <property type="entry name" value="DNA METHYLTRANSFERASE A"/>
    <property type="match status" value="1"/>
</dbReference>
<sequence length="395" mass="44650">MRTELEPLGRSYDVVVANPPYMGAKNMNKWLSGWVKDNYPDVKGDLFSCFMVRNSRMGSQHAQMGFMTPYVWMFIGTYEKLRRFVIEQNTITSLIQLEYSGFSGATVPICTFTLQRGKAEGYRGGYIRLSDFPGADQQAPRALEALADPSCGWFYRRDADTFRQIPGSPIAYWASDTHMNCFASLRPIRDYAYRCNGMTTGDNDRFLRLWHEVSLAKTSCGTGTSEEAVASACKWFPYNKGGDFRKWYGNEDWVINWANNGEDAKTYGHLVPRSQSYMFKPEITWSKISSGKPAFRLKDAGHMFDVAGLCLFPNQEDQRLLLLGVCNSSVSNSFFNFLSPTLNFEVGNVCSLPYPESCGGIESAICETVSNCVKIGRDDYDSLETSWVFKRNPLV</sequence>
<dbReference type="GO" id="GO:0008168">
    <property type="term" value="F:methyltransferase activity"/>
    <property type="evidence" value="ECO:0007669"/>
    <property type="project" value="UniProtKB-KW"/>
</dbReference>
<evidence type="ECO:0000256" key="4">
    <source>
        <dbReference type="ARBA" id="ARBA00022691"/>
    </source>
</evidence>
<dbReference type="RefSeq" id="WP_349182851.1">
    <property type="nucleotide sequence ID" value="NZ_JBBNGS010000014.1"/>
</dbReference>
<dbReference type="EC" id="2.1.1.72" evidence="1"/>
<protein>
    <recommendedName>
        <fullName evidence="1">site-specific DNA-methyltransferase (adenine-specific)</fullName>
        <ecNumber evidence="1">2.1.1.72</ecNumber>
    </recommendedName>
</protein>
<dbReference type="SUPFAM" id="SSF53335">
    <property type="entry name" value="S-adenosyl-L-methionine-dependent methyltransferases"/>
    <property type="match status" value="1"/>
</dbReference>
<dbReference type="InterPro" id="IPR050953">
    <property type="entry name" value="N4_N6_ade-DNA_methylase"/>
</dbReference>
<gene>
    <name evidence="7" type="ORF">AAAT05_07680</name>
</gene>
<dbReference type="Gene3D" id="3.40.50.150">
    <property type="entry name" value="Vaccinia Virus protein VP39"/>
    <property type="match status" value="1"/>
</dbReference>
<dbReference type="GO" id="GO:0032259">
    <property type="term" value="P:methylation"/>
    <property type="evidence" value="ECO:0007669"/>
    <property type="project" value="UniProtKB-KW"/>
</dbReference>
<comment type="caution">
    <text evidence="7">The sequence shown here is derived from an EMBL/GenBank/DDBJ whole genome shotgun (WGS) entry which is preliminary data.</text>
</comment>
<dbReference type="InterPro" id="IPR002052">
    <property type="entry name" value="DNA_methylase_N6_adenine_CS"/>
</dbReference>
<dbReference type="PANTHER" id="PTHR33841">
    <property type="entry name" value="DNA METHYLTRANSFERASE YEEA-RELATED"/>
    <property type="match status" value="1"/>
</dbReference>
<dbReference type="Proteomes" id="UP001478817">
    <property type="component" value="Unassembled WGS sequence"/>
</dbReference>
<evidence type="ECO:0000256" key="1">
    <source>
        <dbReference type="ARBA" id="ARBA00011900"/>
    </source>
</evidence>
<feature type="domain" description="Type II methyltransferase M.TaqI-like" evidence="6">
    <location>
        <begin position="11"/>
        <end position="99"/>
    </location>
</feature>
<proteinExistence type="predicted"/>
<keyword evidence="2 7" id="KW-0489">Methyltransferase</keyword>
<evidence type="ECO:0000256" key="5">
    <source>
        <dbReference type="ARBA" id="ARBA00047942"/>
    </source>
</evidence>
<evidence type="ECO:0000256" key="2">
    <source>
        <dbReference type="ARBA" id="ARBA00022603"/>
    </source>
</evidence>
<dbReference type="PROSITE" id="PS00092">
    <property type="entry name" value="N6_MTASE"/>
    <property type="match status" value="1"/>
</dbReference>
<dbReference type="InterPro" id="IPR029063">
    <property type="entry name" value="SAM-dependent_MTases_sf"/>
</dbReference>